<evidence type="ECO:0000313" key="2">
    <source>
        <dbReference type="EMBL" id="CEK80165.1"/>
    </source>
</evidence>
<dbReference type="EMBL" id="HACG01033299">
    <property type="protein sequence ID" value="CEK80164.1"/>
    <property type="molecule type" value="Transcribed_RNA"/>
</dbReference>
<dbReference type="EMBL" id="HACG01033300">
    <property type="protein sequence ID" value="CEK80165.1"/>
    <property type="molecule type" value="Transcribed_RNA"/>
</dbReference>
<protein>
    <submittedName>
        <fullName evidence="1">Uncharacterized protein</fullName>
    </submittedName>
</protein>
<evidence type="ECO:0000313" key="1">
    <source>
        <dbReference type="EMBL" id="CEK80164.1"/>
    </source>
</evidence>
<dbReference type="AlphaFoldDB" id="A0A0B7AGM7"/>
<gene>
    <name evidence="1" type="primary">ORF119438</name>
    <name evidence="2" type="synonym">ORF119443</name>
</gene>
<accession>A0A0B7AGM7</accession>
<proteinExistence type="predicted"/>
<organism evidence="1">
    <name type="scientific">Arion vulgaris</name>
    <dbReference type="NCBI Taxonomy" id="1028688"/>
    <lineage>
        <taxon>Eukaryota</taxon>
        <taxon>Metazoa</taxon>
        <taxon>Spiralia</taxon>
        <taxon>Lophotrochozoa</taxon>
        <taxon>Mollusca</taxon>
        <taxon>Gastropoda</taxon>
        <taxon>Heterobranchia</taxon>
        <taxon>Euthyneura</taxon>
        <taxon>Panpulmonata</taxon>
        <taxon>Eupulmonata</taxon>
        <taxon>Stylommatophora</taxon>
        <taxon>Helicina</taxon>
        <taxon>Arionoidea</taxon>
        <taxon>Arionidae</taxon>
        <taxon>Arion</taxon>
    </lineage>
</organism>
<sequence>MFIMTLIKSWAKNSMSEYTIIARDRKYLGDPLQPTFNVEMALELKYGSVTLAINITVDANQ</sequence>
<name>A0A0B7AGM7_9EUPU</name>
<reference evidence="1" key="1">
    <citation type="submission" date="2014-12" db="EMBL/GenBank/DDBJ databases">
        <title>Insight into the proteome of Arion vulgaris.</title>
        <authorList>
            <person name="Aradska J."/>
            <person name="Bulat T."/>
            <person name="Smidak R."/>
            <person name="Sarate P."/>
            <person name="Gangsoo J."/>
            <person name="Sialana F."/>
            <person name="Bilban M."/>
            <person name="Lubec G."/>
        </authorList>
    </citation>
    <scope>NUCLEOTIDE SEQUENCE</scope>
    <source>
        <tissue evidence="1">Skin</tissue>
    </source>
</reference>